<evidence type="ECO:0000313" key="2">
    <source>
        <dbReference type="EMBL" id="APJ03283.1"/>
    </source>
</evidence>
<dbReference type="InterPro" id="IPR009091">
    <property type="entry name" value="RCC1/BLIP-II"/>
</dbReference>
<sequence length="293" mass="31421">MKKSNFLWLFFLIPIYYFHSCTPSRNLQDPPMILEQLEQSLSSAGSLKDLANSSLAAGKVAQYTTHGGKNGLISLGDANGCVVMVNGRLKCWGLNANNQLGYMPGLGHISTDPDEFLILDPTLATAVNPKEGDNDIIASVVMGRSSTCANYASGYKCWGKQDYGVLGNGITIGDALTPQHVTNAARLVLKSVQLNDGYSCVLDEGGKVTCWGKNDKGQLGNGNNVNSYSGTEVSLGGVAATQLVSHNLDSCVVLSKGEVKCWGGGFPKFSKTLYSRFNYDNSSCKVFGRRYKS</sequence>
<dbReference type="Proteomes" id="UP000184731">
    <property type="component" value="Chromosome"/>
</dbReference>
<dbReference type="EMBL" id="CP017834">
    <property type="protein sequence ID" value="APJ03283.1"/>
    <property type="molecule type" value="Genomic_DNA"/>
</dbReference>
<name>A0A1L4CZ95_9BACT</name>
<protein>
    <submittedName>
        <fullName evidence="2">Uncharacterized protein</fullName>
    </submittedName>
</protein>
<dbReference type="PANTHER" id="PTHR22872:SF2">
    <property type="entry name" value="INHIBITOR OF BRUTON TYROSINE KINASE"/>
    <property type="match status" value="1"/>
</dbReference>
<dbReference type="Gene3D" id="2.130.10.30">
    <property type="entry name" value="Regulator of chromosome condensation 1/beta-lactamase-inhibitor protein II"/>
    <property type="match status" value="1"/>
</dbReference>
<keyword evidence="1" id="KW-0677">Repeat</keyword>
<evidence type="ECO:0000313" key="3">
    <source>
        <dbReference type="Proteomes" id="UP000184731"/>
    </source>
</evidence>
<dbReference type="PANTHER" id="PTHR22872">
    <property type="entry name" value="BTK-BINDING PROTEIN-RELATED"/>
    <property type="match status" value="1"/>
</dbReference>
<dbReference type="OrthoDB" id="5652970at2"/>
<dbReference type="KEGG" id="saqi:AXG55_04950"/>
<accession>A0A1L4CZ95</accession>
<organism evidence="2 3">
    <name type="scientific">Silvanigrella aquatica</name>
    <dbReference type="NCBI Taxonomy" id="1915309"/>
    <lineage>
        <taxon>Bacteria</taxon>
        <taxon>Pseudomonadati</taxon>
        <taxon>Bdellovibrionota</taxon>
        <taxon>Oligoflexia</taxon>
        <taxon>Silvanigrellales</taxon>
        <taxon>Silvanigrellaceae</taxon>
        <taxon>Silvanigrella</taxon>
    </lineage>
</organism>
<proteinExistence type="predicted"/>
<dbReference type="InterPro" id="IPR051625">
    <property type="entry name" value="Signaling_Regulatory_Domain"/>
</dbReference>
<gene>
    <name evidence="2" type="ORF">AXG55_04950</name>
</gene>
<reference evidence="2 3" key="1">
    <citation type="submission" date="2016-10" db="EMBL/GenBank/DDBJ databases">
        <title>Silvanigrella aquatica sp. nov., isolated from a freshwater lake located in the Black Forest, Germany, description of Silvanigrellaceae fam. nov., Silvanigrellales ord. nov., reclassification of the order Bdellovibrionales in the class Oligoflexia, reclassification of the families Bacteriovoracaceae and Halobacteriovoraceae in the new order Bacteriovoracales ord. nov., and reclassification of the family Pseudobacteriovoracaceae in the order Oligoflexiales.</title>
        <authorList>
            <person name="Hahn M.W."/>
            <person name="Schmidt J."/>
            <person name="Koll U."/>
            <person name="Rohde M."/>
            <person name="Verbag S."/>
            <person name="Pitt A."/>
            <person name="Nakai R."/>
            <person name="Naganuma T."/>
            <person name="Lang E."/>
        </authorList>
    </citation>
    <scope>NUCLEOTIDE SEQUENCE [LARGE SCALE GENOMIC DNA]</scope>
    <source>
        <strain evidence="2 3">MWH-Nonnen-W8red</strain>
    </source>
</reference>
<evidence type="ECO:0000256" key="1">
    <source>
        <dbReference type="ARBA" id="ARBA00022737"/>
    </source>
</evidence>
<dbReference type="SUPFAM" id="SSF50985">
    <property type="entry name" value="RCC1/BLIP-II"/>
    <property type="match status" value="1"/>
</dbReference>
<dbReference type="RefSeq" id="WP_148697014.1">
    <property type="nucleotide sequence ID" value="NZ_CP017834.1"/>
</dbReference>
<keyword evidence="3" id="KW-1185">Reference proteome</keyword>
<dbReference type="STRING" id="1915309.AXG55_04950"/>
<dbReference type="AlphaFoldDB" id="A0A1L4CZ95"/>
<dbReference type="Pfam" id="PF13540">
    <property type="entry name" value="RCC1_2"/>
    <property type="match status" value="2"/>
</dbReference>